<dbReference type="InterPro" id="IPR001173">
    <property type="entry name" value="Glyco_trans_2-like"/>
</dbReference>
<dbReference type="CDD" id="cd04186">
    <property type="entry name" value="GT_2_like_c"/>
    <property type="match status" value="1"/>
</dbReference>
<dbReference type="Gene3D" id="3.90.550.10">
    <property type="entry name" value="Spore Coat Polysaccharide Biosynthesis Protein SpsA, Chain A"/>
    <property type="match status" value="1"/>
</dbReference>
<evidence type="ECO:0000259" key="1">
    <source>
        <dbReference type="Pfam" id="PF00535"/>
    </source>
</evidence>
<reference evidence="3" key="1">
    <citation type="submission" date="2017-03" db="EMBL/GenBank/DDBJ databases">
        <authorList>
            <person name="Lund M.B."/>
        </authorList>
    </citation>
    <scope>NUCLEOTIDE SEQUENCE [LARGE SCALE GENOMIC DNA]</scope>
</reference>
<comment type="caution">
    <text evidence="2">The sequence shown here is derived from an EMBL/GenBank/DDBJ whole genome shotgun (WGS) entry which is preliminary data.</text>
</comment>
<sequence length="292" mass="32479">MQPQQQVSGHLAVVTVTYNSNAEIEEFLTSVGLELRPGDRVWVADNGSIDRGTLRTLVAAQGATLLEMPENYGYGGALNRVIAQIPTNFRHILVSNPDVRLRPGALAHLITTLTESPRVAAVGPRVLTPDGVSYPSARNLPTLSNGIGHALFGKVWPSNPWSRAYHATDDTARHPSGWLSGCCLLINRTAFDAVDGFDDGYFMYFEDVDLGYRLGKAGWVCLFDPRGEVVHRGAHSTTTESITMLRVHHESAYRYLSKRYHGWWLAPVRMALRWGLNARFALISRRMARRHS</sequence>
<dbReference type="Pfam" id="PF00535">
    <property type="entry name" value="Glycos_transf_2"/>
    <property type="match status" value="1"/>
</dbReference>
<evidence type="ECO:0000313" key="3">
    <source>
        <dbReference type="Proteomes" id="UP000219994"/>
    </source>
</evidence>
<accession>A0A2A6FSS6</accession>
<dbReference type="InterPro" id="IPR029044">
    <property type="entry name" value="Nucleotide-diphossugar_trans"/>
</dbReference>
<gene>
    <name evidence="2" type="ORF">B5766_04770</name>
</gene>
<organism evidence="2 3">
    <name type="scientific">Candidatus Lumbricidiphila eiseniae</name>
    <dbReference type="NCBI Taxonomy" id="1969409"/>
    <lineage>
        <taxon>Bacteria</taxon>
        <taxon>Bacillati</taxon>
        <taxon>Actinomycetota</taxon>
        <taxon>Actinomycetes</taxon>
        <taxon>Micrococcales</taxon>
        <taxon>Microbacteriaceae</taxon>
        <taxon>Candidatus Lumbricidiphila</taxon>
    </lineage>
</organism>
<dbReference type="AlphaFoldDB" id="A0A2A6FSS6"/>
<name>A0A2A6FSS6_9MICO</name>
<dbReference type="Proteomes" id="UP000219994">
    <property type="component" value="Unassembled WGS sequence"/>
</dbReference>
<dbReference type="PANTHER" id="PTHR43179:SF7">
    <property type="entry name" value="RHAMNOSYLTRANSFERASE WBBL"/>
    <property type="match status" value="1"/>
</dbReference>
<dbReference type="PANTHER" id="PTHR43179">
    <property type="entry name" value="RHAMNOSYLTRANSFERASE WBBL"/>
    <property type="match status" value="1"/>
</dbReference>
<proteinExistence type="predicted"/>
<protein>
    <recommendedName>
        <fullName evidence="1">Glycosyltransferase 2-like domain-containing protein</fullName>
    </recommendedName>
</protein>
<evidence type="ECO:0000313" key="2">
    <source>
        <dbReference type="EMBL" id="PDQ35769.1"/>
    </source>
</evidence>
<dbReference type="EMBL" id="NAEP01000028">
    <property type="protein sequence ID" value="PDQ35769.1"/>
    <property type="molecule type" value="Genomic_DNA"/>
</dbReference>
<feature type="domain" description="Glycosyltransferase 2-like" evidence="1">
    <location>
        <begin position="13"/>
        <end position="190"/>
    </location>
</feature>
<dbReference type="SUPFAM" id="SSF53448">
    <property type="entry name" value="Nucleotide-diphospho-sugar transferases"/>
    <property type="match status" value="1"/>
</dbReference>